<dbReference type="OrthoDB" id="1935502at2759"/>
<dbReference type="EMBL" id="PDCK01000041">
    <property type="protein sequence ID" value="PRQ45166.1"/>
    <property type="molecule type" value="Genomic_DNA"/>
</dbReference>
<gene>
    <name evidence="6" type="ORF">RchiOBHm_Chr3g0487231</name>
</gene>
<evidence type="ECO:0000313" key="7">
    <source>
        <dbReference type="Proteomes" id="UP000238479"/>
    </source>
</evidence>
<dbReference type="GO" id="GO:0006355">
    <property type="term" value="P:regulation of DNA-templated transcription"/>
    <property type="evidence" value="ECO:0007669"/>
    <property type="project" value="InterPro"/>
</dbReference>
<dbReference type="GO" id="GO:0005634">
    <property type="term" value="C:nucleus"/>
    <property type="evidence" value="ECO:0007669"/>
    <property type="project" value="UniProtKB-SubCell"/>
</dbReference>
<dbReference type="OMA" id="KWNKVNM"/>
<feature type="domain" description="BHLH" evidence="5">
    <location>
        <begin position="69"/>
        <end position="121"/>
    </location>
</feature>
<comment type="subcellular location">
    <subcellularLocation>
        <location evidence="1">Nucleus</location>
    </subcellularLocation>
</comment>
<dbReference type="InterPro" id="IPR044660">
    <property type="entry name" value="IBH1-like"/>
</dbReference>
<dbReference type="InterPro" id="IPR011598">
    <property type="entry name" value="bHLH_dom"/>
</dbReference>
<dbReference type="PROSITE" id="PS50888">
    <property type="entry name" value="BHLH"/>
    <property type="match status" value="1"/>
</dbReference>
<dbReference type="GO" id="GO:0046983">
    <property type="term" value="F:protein dimerization activity"/>
    <property type="evidence" value="ECO:0007669"/>
    <property type="project" value="InterPro"/>
</dbReference>
<dbReference type="Gramene" id="PRQ45166">
    <property type="protein sequence ID" value="PRQ45166"/>
    <property type="gene ID" value="RchiOBHm_Chr3g0487231"/>
</dbReference>
<proteinExistence type="predicted"/>
<dbReference type="InterPro" id="IPR044549">
    <property type="entry name" value="bHLH_AtIBH1-like"/>
</dbReference>
<dbReference type="PANTHER" id="PTHR33124">
    <property type="entry name" value="TRANSCRIPTION FACTOR IBH1-LIKE 1"/>
    <property type="match status" value="1"/>
</dbReference>
<dbReference type="CDD" id="cd11444">
    <property type="entry name" value="bHLH_AtIBH1_like"/>
    <property type="match status" value="1"/>
</dbReference>
<evidence type="ECO:0000313" key="6">
    <source>
        <dbReference type="EMBL" id="PRQ45166.1"/>
    </source>
</evidence>
<evidence type="ECO:0000256" key="1">
    <source>
        <dbReference type="ARBA" id="ARBA00004123"/>
    </source>
</evidence>
<comment type="caution">
    <text evidence="6">The sequence shown here is derived from an EMBL/GenBank/DDBJ whole genome shotgun (WGS) entry which is preliminary data.</text>
</comment>
<keyword evidence="3" id="KW-0804">Transcription</keyword>
<organism evidence="6 7">
    <name type="scientific">Rosa chinensis</name>
    <name type="common">China rose</name>
    <dbReference type="NCBI Taxonomy" id="74649"/>
    <lineage>
        <taxon>Eukaryota</taxon>
        <taxon>Viridiplantae</taxon>
        <taxon>Streptophyta</taxon>
        <taxon>Embryophyta</taxon>
        <taxon>Tracheophyta</taxon>
        <taxon>Spermatophyta</taxon>
        <taxon>Magnoliopsida</taxon>
        <taxon>eudicotyledons</taxon>
        <taxon>Gunneridae</taxon>
        <taxon>Pentapetalae</taxon>
        <taxon>rosids</taxon>
        <taxon>fabids</taxon>
        <taxon>Rosales</taxon>
        <taxon>Rosaceae</taxon>
        <taxon>Rosoideae</taxon>
        <taxon>Rosoideae incertae sedis</taxon>
        <taxon>Rosa</taxon>
    </lineage>
</organism>
<keyword evidence="7" id="KW-1185">Reference proteome</keyword>
<evidence type="ECO:0000259" key="5">
    <source>
        <dbReference type="PROSITE" id="PS50888"/>
    </source>
</evidence>
<evidence type="ECO:0000256" key="4">
    <source>
        <dbReference type="ARBA" id="ARBA00023242"/>
    </source>
</evidence>
<dbReference type="Proteomes" id="UP000238479">
    <property type="component" value="Chromosome 3"/>
</dbReference>
<reference evidence="6 7" key="1">
    <citation type="journal article" date="2018" name="Nat. Genet.">
        <title>The Rosa genome provides new insights in the design of modern roses.</title>
        <authorList>
            <person name="Bendahmane M."/>
        </authorList>
    </citation>
    <scope>NUCLEOTIDE SEQUENCE [LARGE SCALE GENOMIC DNA]</scope>
    <source>
        <strain evidence="7">cv. Old Blush</strain>
    </source>
</reference>
<name>A0A2P6RFF9_ROSCH</name>
<dbReference type="STRING" id="74649.A0A2P6RFF9"/>
<evidence type="ECO:0000256" key="2">
    <source>
        <dbReference type="ARBA" id="ARBA00023015"/>
    </source>
</evidence>
<protein>
    <submittedName>
        <fullName evidence="6">Putative myc-type, basic helix-loop-helix (BHLH) domain-containing protein</fullName>
    </submittedName>
</protein>
<evidence type="ECO:0000256" key="3">
    <source>
        <dbReference type="ARBA" id="ARBA00023163"/>
    </source>
</evidence>
<accession>A0A2P6RFF9</accession>
<dbReference type="PANTHER" id="PTHR33124:SF39">
    <property type="entry name" value="TRANSCRIPTION FACTOR UPBEAT1"/>
    <property type="match status" value="1"/>
</dbReference>
<sequence>MASHQHPLFVSLNLKSMVQEHEEKSYSDGALWNNVLQGTRQRVMTTTTKKSGVVLKNKKRADGKRILKKRRRSLQFGARRENNGIRRRVRTLKRLIPNSDSKSVGGLDGLFRETADYILSLQSRVTLMQMMVKALADSDE</sequence>
<dbReference type="AlphaFoldDB" id="A0A2P6RFF9"/>
<keyword evidence="4" id="KW-0539">Nucleus</keyword>
<keyword evidence="2" id="KW-0805">Transcription regulation</keyword>